<dbReference type="SUPFAM" id="SSF56112">
    <property type="entry name" value="Protein kinase-like (PK-like)"/>
    <property type="match status" value="1"/>
</dbReference>
<dbReference type="EMBL" id="HBEU01001062">
    <property type="protein sequence ID" value="CAD8574567.1"/>
    <property type="molecule type" value="Transcribed_RNA"/>
</dbReference>
<evidence type="ECO:0000259" key="2">
    <source>
        <dbReference type="PROSITE" id="PS50011"/>
    </source>
</evidence>
<reference evidence="3" key="1">
    <citation type="submission" date="2021-01" db="EMBL/GenBank/DDBJ databases">
        <authorList>
            <person name="Corre E."/>
            <person name="Pelletier E."/>
            <person name="Niang G."/>
            <person name="Scheremetjew M."/>
            <person name="Finn R."/>
            <person name="Kale V."/>
            <person name="Holt S."/>
            <person name="Cochrane G."/>
            <person name="Meng A."/>
            <person name="Brown T."/>
            <person name="Cohen L."/>
        </authorList>
    </citation>
    <scope>NUCLEOTIDE SEQUENCE</scope>
    <source>
        <strain evidence="3">B651</strain>
    </source>
</reference>
<name>A0A7S0PJX2_9STRA</name>
<accession>A0A7S0PJX2</accession>
<dbReference type="CDD" id="cd05121">
    <property type="entry name" value="ABC1_ADCK3-like"/>
    <property type="match status" value="1"/>
</dbReference>
<dbReference type="InterPro" id="IPR004147">
    <property type="entry name" value="ABC1_dom"/>
</dbReference>
<feature type="domain" description="Protein kinase" evidence="2">
    <location>
        <begin position="189"/>
        <end position="548"/>
    </location>
</feature>
<dbReference type="PROSITE" id="PS50011">
    <property type="entry name" value="PROTEIN_KINASE_DOM"/>
    <property type="match status" value="1"/>
</dbReference>
<evidence type="ECO:0000256" key="1">
    <source>
        <dbReference type="SAM" id="SignalP"/>
    </source>
</evidence>
<organism evidence="3">
    <name type="scientific">Leptocylindrus aporus</name>
    <dbReference type="NCBI Taxonomy" id="1398097"/>
    <lineage>
        <taxon>Eukaryota</taxon>
        <taxon>Sar</taxon>
        <taxon>Stramenopiles</taxon>
        <taxon>Ochrophyta</taxon>
        <taxon>Bacillariophyta</taxon>
        <taxon>Coscinodiscophyceae</taxon>
        <taxon>Chaetocerotophycidae</taxon>
        <taxon>Leptocylindrales</taxon>
        <taxon>Leptocylindraceae</taxon>
        <taxon>Leptocylindrus</taxon>
    </lineage>
</organism>
<dbReference type="PANTHER" id="PTHR43173">
    <property type="entry name" value="ABC1 FAMILY PROTEIN"/>
    <property type="match status" value="1"/>
</dbReference>
<evidence type="ECO:0000313" key="3">
    <source>
        <dbReference type="EMBL" id="CAD8574567.1"/>
    </source>
</evidence>
<dbReference type="AlphaFoldDB" id="A0A7S0PJX2"/>
<dbReference type="Pfam" id="PF03109">
    <property type="entry name" value="ABC1"/>
    <property type="match status" value="1"/>
</dbReference>
<dbReference type="Gene3D" id="1.10.510.10">
    <property type="entry name" value="Transferase(Phosphotransferase) domain 1"/>
    <property type="match status" value="1"/>
</dbReference>
<feature type="chain" id="PRO_5030599839" description="Protein kinase domain-containing protein" evidence="1">
    <location>
        <begin position="23"/>
        <end position="594"/>
    </location>
</feature>
<dbReference type="InterPro" id="IPR011009">
    <property type="entry name" value="Kinase-like_dom_sf"/>
</dbReference>
<sequence>MSPFKHISIFVALSCIPSSTFAFAPSGISSSIHDRNSALYSTVPPLTEAADAIEFPEPLSKVERVKRAATFWSSALPIIASYYGKNTELKLRETLLGECLSDEECEVIWDEQHEKGASTLKEAITNLKGFYVKTAQIIASRSDLFPRQYTEKLSGFTDNLDPMPVKLAKAVVSQELLHEGETFEDMFIEFDEVPLGAASIAQVHRAVLSEKYGGPREVAVKIQRPAIEPKLMGDIANLKQLAKTLRGNLPLDYYTVFSELEVQLADEFDFVKEAVAMDRIYTALSRSIDGSKPAEIPLVIPRPVPGLVCGRVLVMDFLRGVPLSRAREEMEKKGIDPNSPESKLFGRKLLRALTYVFGRSILETGFFHADPHPGNIFVLEDGSIGLIDFGQVKQITGRKRETLAKLMVSLVQKGSDGIPEDLGRIGDLAIELGVEIKEDAKEEAACATAIWLFDGSVQDLPGGYENKELSGNSPVNELKSFPQDLVLVGRASVLIKGLSARLNIPWSLATEWAPIAQNALDYSAGKLEVDSKEKGGNAQRGVRFRDVLSTLKLWGKAKGTMAVTKLPQPIRARVAAVIVKIQDRRARQKLVVKK</sequence>
<keyword evidence="1" id="KW-0732">Signal</keyword>
<feature type="signal peptide" evidence="1">
    <location>
        <begin position="1"/>
        <end position="22"/>
    </location>
</feature>
<dbReference type="GO" id="GO:0005524">
    <property type="term" value="F:ATP binding"/>
    <property type="evidence" value="ECO:0007669"/>
    <property type="project" value="InterPro"/>
</dbReference>
<dbReference type="GO" id="GO:0004672">
    <property type="term" value="F:protein kinase activity"/>
    <property type="evidence" value="ECO:0007669"/>
    <property type="project" value="InterPro"/>
</dbReference>
<dbReference type="InterPro" id="IPR051130">
    <property type="entry name" value="Mito_struct-func_regulator"/>
</dbReference>
<proteinExistence type="predicted"/>
<dbReference type="InterPro" id="IPR000719">
    <property type="entry name" value="Prot_kinase_dom"/>
</dbReference>
<protein>
    <recommendedName>
        <fullName evidence="2">Protein kinase domain-containing protein</fullName>
    </recommendedName>
</protein>
<gene>
    <name evidence="3" type="ORF">LDAN0322_LOCUS712</name>
</gene>
<dbReference type="PANTHER" id="PTHR43173:SF12">
    <property type="entry name" value="PROTEIN KINASE SUPERFAMILY PROTEIN"/>
    <property type="match status" value="1"/>
</dbReference>